<keyword evidence="4" id="KW-0808">Transferase</keyword>
<comment type="similarity">
    <text evidence="2">Belongs to the class-I pyridoxal-phosphate-dependent aminotransferase family.</text>
</comment>
<proteinExistence type="inferred from homology"/>
<dbReference type="InterPro" id="IPR004839">
    <property type="entry name" value="Aminotransferase_I/II_large"/>
</dbReference>
<dbReference type="PANTHER" id="PTHR46383">
    <property type="entry name" value="ASPARTATE AMINOTRANSFERASE"/>
    <property type="match status" value="1"/>
</dbReference>
<dbReference type="Gene3D" id="3.90.1150.10">
    <property type="entry name" value="Aspartate Aminotransferase, domain 1"/>
    <property type="match status" value="1"/>
</dbReference>
<evidence type="ECO:0000256" key="3">
    <source>
        <dbReference type="ARBA" id="ARBA00022576"/>
    </source>
</evidence>
<dbReference type="InterPro" id="IPR015421">
    <property type="entry name" value="PyrdxlP-dep_Trfase_major"/>
</dbReference>
<dbReference type="InterPro" id="IPR015422">
    <property type="entry name" value="PyrdxlP-dep_Trfase_small"/>
</dbReference>
<dbReference type="GO" id="GO:0008483">
    <property type="term" value="F:transaminase activity"/>
    <property type="evidence" value="ECO:0007669"/>
    <property type="project" value="UniProtKB-KW"/>
</dbReference>
<evidence type="ECO:0000256" key="4">
    <source>
        <dbReference type="ARBA" id="ARBA00022679"/>
    </source>
</evidence>
<evidence type="ECO:0000259" key="6">
    <source>
        <dbReference type="Pfam" id="PF00155"/>
    </source>
</evidence>
<dbReference type="Pfam" id="PF00155">
    <property type="entry name" value="Aminotran_1_2"/>
    <property type="match status" value="1"/>
</dbReference>
<evidence type="ECO:0000256" key="2">
    <source>
        <dbReference type="ARBA" id="ARBA00007441"/>
    </source>
</evidence>
<keyword evidence="3 7" id="KW-0032">Aminotransferase</keyword>
<name>A0ABW2TKK1_9PSEU</name>
<sequence>MKLASRMGRLGTESAFEVLAKAKALEAAGAPVIHLEIGEPDFDTPAHVARAAQEALDRGMTHYVPAPGIPELRAAVAGALERDGRMSTTPDRVIVTPGAKPIMFFAILALCEEGDEVLYPDPGFPMYASITAFAGATPVPVPLRESNGFTIDPDELASLVTPRTKLLVLNSPHNPCGSALDRAQVEAIAEIAIRNDLTVLSDEVYWALRYGGRHHSVLDVPGMAERTILLDGWSKTYAMTGWRLGYGVFPPDLVEPVSRLVINSVSCTSAFSQHAAIAALEGPRDDVDRMRAAFEERAEVVVDGLNAIPGVTCVRPGGAFYAFPNVTGLGLPEGELADRLLNEAGVAVLPGTAFGQYGKGYLRFSYANSTDNIKAALGAFADLAAEVARA</sequence>
<dbReference type="SUPFAM" id="SSF53383">
    <property type="entry name" value="PLP-dependent transferases"/>
    <property type="match status" value="1"/>
</dbReference>
<dbReference type="Gene3D" id="3.40.640.10">
    <property type="entry name" value="Type I PLP-dependent aspartate aminotransferase-like (Major domain)"/>
    <property type="match status" value="1"/>
</dbReference>
<dbReference type="Proteomes" id="UP001596512">
    <property type="component" value="Unassembled WGS sequence"/>
</dbReference>
<dbReference type="EMBL" id="JBHTEY010000004">
    <property type="protein sequence ID" value="MFC7613763.1"/>
    <property type="molecule type" value="Genomic_DNA"/>
</dbReference>
<dbReference type="PANTHER" id="PTHR46383:SF1">
    <property type="entry name" value="ASPARTATE AMINOTRANSFERASE"/>
    <property type="match status" value="1"/>
</dbReference>
<keyword evidence="8" id="KW-1185">Reference proteome</keyword>
<organism evidence="7 8">
    <name type="scientific">Actinokineospora soli</name>
    <dbReference type="NCBI Taxonomy" id="1048753"/>
    <lineage>
        <taxon>Bacteria</taxon>
        <taxon>Bacillati</taxon>
        <taxon>Actinomycetota</taxon>
        <taxon>Actinomycetes</taxon>
        <taxon>Pseudonocardiales</taxon>
        <taxon>Pseudonocardiaceae</taxon>
        <taxon>Actinokineospora</taxon>
    </lineage>
</organism>
<evidence type="ECO:0000256" key="5">
    <source>
        <dbReference type="ARBA" id="ARBA00022898"/>
    </source>
</evidence>
<reference evidence="8" key="1">
    <citation type="journal article" date="2019" name="Int. J. Syst. Evol. Microbiol.">
        <title>The Global Catalogue of Microorganisms (GCM) 10K type strain sequencing project: providing services to taxonomists for standard genome sequencing and annotation.</title>
        <authorList>
            <consortium name="The Broad Institute Genomics Platform"/>
            <consortium name="The Broad Institute Genome Sequencing Center for Infectious Disease"/>
            <person name="Wu L."/>
            <person name="Ma J."/>
        </authorList>
    </citation>
    <scope>NUCLEOTIDE SEQUENCE [LARGE SCALE GENOMIC DNA]</scope>
    <source>
        <strain evidence="8">JCM 17695</strain>
    </source>
</reference>
<feature type="domain" description="Aminotransferase class I/classII large" evidence="6">
    <location>
        <begin position="31"/>
        <end position="377"/>
    </location>
</feature>
<dbReference type="InterPro" id="IPR015424">
    <property type="entry name" value="PyrdxlP-dep_Trfase"/>
</dbReference>
<dbReference type="CDD" id="cd00609">
    <property type="entry name" value="AAT_like"/>
    <property type="match status" value="1"/>
</dbReference>
<protein>
    <submittedName>
        <fullName evidence="7">Pyridoxal phosphate-dependent aminotransferase</fullName>
    </submittedName>
</protein>
<gene>
    <name evidence="7" type="ORF">ACFQV2_09445</name>
</gene>
<comment type="cofactor">
    <cofactor evidence="1">
        <name>pyridoxal 5'-phosphate</name>
        <dbReference type="ChEBI" id="CHEBI:597326"/>
    </cofactor>
</comment>
<evidence type="ECO:0000313" key="8">
    <source>
        <dbReference type="Proteomes" id="UP001596512"/>
    </source>
</evidence>
<evidence type="ECO:0000256" key="1">
    <source>
        <dbReference type="ARBA" id="ARBA00001933"/>
    </source>
</evidence>
<evidence type="ECO:0000313" key="7">
    <source>
        <dbReference type="EMBL" id="MFC7613763.1"/>
    </source>
</evidence>
<keyword evidence="5" id="KW-0663">Pyridoxal phosphate</keyword>
<dbReference type="InterPro" id="IPR050596">
    <property type="entry name" value="AspAT/PAT-like"/>
</dbReference>
<accession>A0ABW2TKK1</accession>
<comment type="caution">
    <text evidence="7">The sequence shown here is derived from an EMBL/GenBank/DDBJ whole genome shotgun (WGS) entry which is preliminary data.</text>
</comment>